<name>A0ABU6YTS1_9FABA</name>
<evidence type="ECO:0000313" key="1">
    <source>
        <dbReference type="EMBL" id="MED6213330.1"/>
    </source>
</evidence>
<reference evidence="1 2" key="1">
    <citation type="journal article" date="2023" name="Plants (Basel)">
        <title>Bridging the Gap: Combining Genomics and Transcriptomics Approaches to Understand Stylosanthes scabra, an Orphan Legume from the Brazilian Caatinga.</title>
        <authorList>
            <person name="Ferreira-Neto J.R.C."/>
            <person name="da Silva M.D."/>
            <person name="Binneck E."/>
            <person name="de Melo N.F."/>
            <person name="da Silva R.H."/>
            <person name="de Melo A.L.T.M."/>
            <person name="Pandolfi V."/>
            <person name="Bustamante F.O."/>
            <person name="Brasileiro-Vidal A.C."/>
            <person name="Benko-Iseppon A.M."/>
        </authorList>
    </citation>
    <scope>NUCLEOTIDE SEQUENCE [LARGE SCALE GENOMIC DNA]</scope>
    <source>
        <tissue evidence="1">Leaves</tissue>
    </source>
</reference>
<proteinExistence type="predicted"/>
<organism evidence="1 2">
    <name type="scientific">Stylosanthes scabra</name>
    <dbReference type="NCBI Taxonomy" id="79078"/>
    <lineage>
        <taxon>Eukaryota</taxon>
        <taxon>Viridiplantae</taxon>
        <taxon>Streptophyta</taxon>
        <taxon>Embryophyta</taxon>
        <taxon>Tracheophyta</taxon>
        <taxon>Spermatophyta</taxon>
        <taxon>Magnoliopsida</taxon>
        <taxon>eudicotyledons</taxon>
        <taxon>Gunneridae</taxon>
        <taxon>Pentapetalae</taxon>
        <taxon>rosids</taxon>
        <taxon>fabids</taxon>
        <taxon>Fabales</taxon>
        <taxon>Fabaceae</taxon>
        <taxon>Papilionoideae</taxon>
        <taxon>50 kb inversion clade</taxon>
        <taxon>dalbergioids sensu lato</taxon>
        <taxon>Dalbergieae</taxon>
        <taxon>Pterocarpus clade</taxon>
        <taxon>Stylosanthes</taxon>
    </lineage>
</organism>
<keyword evidence="2" id="KW-1185">Reference proteome</keyword>
<dbReference type="EMBL" id="JASCZI010243532">
    <property type="protein sequence ID" value="MED6213330.1"/>
    <property type="molecule type" value="Genomic_DNA"/>
</dbReference>
<gene>
    <name evidence="1" type="ORF">PIB30_092065</name>
</gene>
<accession>A0ABU6YTS1</accession>
<evidence type="ECO:0000313" key="2">
    <source>
        <dbReference type="Proteomes" id="UP001341840"/>
    </source>
</evidence>
<sequence>MTLHDNSEELVKMGKCVVMRHHLWTLNPGHMPHEKIFEMFAMRLTLASQRPEGTKFWCFPPSFADDYRRGHRFERLVRAYKEPWMPTSKLLKHVKEIHISS</sequence>
<comment type="caution">
    <text evidence="1">The sequence shown here is derived from an EMBL/GenBank/DDBJ whole genome shotgun (WGS) entry which is preliminary data.</text>
</comment>
<dbReference type="Proteomes" id="UP001341840">
    <property type="component" value="Unassembled WGS sequence"/>
</dbReference>
<protein>
    <submittedName>
        <fullName evidence="1">Uncharacterized protein</fullName>
    </submittedName>
</protein>